<name>A0AA36GXR8_CYLNA</name>
<protein>
    <submittedName>
        <fullName evidence="1">Uncharacterized protein</fullName>
    </submittedName>
</protein>
<comment type="caution">
    <text evidence="1">The sequence shown here is derived from an EMBL/GenBank/DDBJ whole genome shotgun (WGS) entry which is preliminary data.</text>
</comment>
<evidence type="ECO:0000313" key="1">
    <source>
        <dbReference type="EMBL" id="CAJ0600340.1"/>
    </source>
</evidence>
<accession>A0AA36GXR8</accession>
<dbReference type="Proteomes" id="UP001176961">
    <property type="component" value="Unassembled WGS sequence"/>
</dbReference>
<keyword evidence="2" id="KW-1185">Reference proteome</keyword>
<evidence type="ECO:0000313" key="2">
    <source>
        <dbReference type="Proteomes" id="UP001176961"/>
    </source>
</evidence>
<gene>
    <name evidence="1" type="ORF">CYNAS_LOCUS12323</name>
</gene>
<dbReference type="EMBL" id="CATQJL010000223">
    <property type="protein sequence ID" value="CAJ0600340.1"/>
    <property type="molecule type" value="Genomic_DNA"/>
</dbReference>
<proteinExistence type="predicted"/>
<reference evidence="1" key="1">
    <citation type="submission" date="2023-07" db="EMBL/GenBank/DDBJ databases">
        <authorList>
            <consortium name="CYATHOMIX"/>
        </authorList>
    </citation>
    <scope>NUCLEOTIDE SEQUENCE</scope>
    <source>
        <strain evidence="1">N/A</strain>
    </source>
</reference>
<organism evidence="1 2">
    <name type="scientific">Cylicocyclus nassatus</name>
    <name type="common">Nematode worm</name>
    <dbReference type="NCBI Taxonomy" id="53992"/>
    <lineage>
        <taxon>Eukaryota</taxon>
        <taxon>Metazoa</taxon>
        <taxon>Ecdysozoa</taxon>
        <taxon>Nematoda</taxon>
        <taxon>Chromadorea</taxon>
        <taxon>Rhabditida</taxon>
        <taxon>Rhabditina</taxon>
        <taxon>Rhabditomorpha</taxon>
        <taxon>Strongyloidea</taxon>
        <taxon>Strongylidae</taxon>
        <taxon>Cylicocyclus</taxon>
    </lineage>
</organism>
<dbReference type="AlphaFoldDB" id="A0AA36GXR8"/>
<dbReference type="InterPro" id="IPR009667">
    <property type="entry name" value="DUF1258"/>
</dbReference>
<dbReference type="Pfam" id="PF06869">
    <property type="entry name" value="DUF1258"/>
    <property type="match status" value="1"/>
</dbReference>
<sequence>MRNQFEMDERAPLKRMLCLVRPFRLRSIAGACGCTFPPYKAALILRTISRFLRTDSHGSLTWRNAASAEAFALSEESLYNKALEMTHASTANLKSQLESYALPQELQYFKEEKECQYSNHHLVRLHSSKTCCFLSVITENGCAGSAESICAGSRNLDAIFMDQPAALQYIPNGMNPAPDPDQVNEPYMVPPNPNEAGAMAQLNPNEAGAMAPPNPDDAGAGPDLVAIQENAGGEPNPNGIRVEPIVELGRQDKLLFFACYTVIHATTFEELKRLILLIEVVSERTSDISALEIRSFLEELTGDLNTRSYFFCNSCHHSLIEQRSLCDNPQCELRGKHPKRSNLQRRATLSLLDVRPQIETVLTKHLSLLLSIHRRLHEDQIDHGWRSQPADYPEFKRNCESSSDFHMHKITVQLTLATDGFTPSRLNKQELWPLYIRVDDFPQKIGNNYSNIVLAGILRTTKTPTEILWEGLWNHLVAELSILNANEFLRVRDRNGDMWTVSLRLVHGVVDYQGLKDIFGIPCWNSYYGCHKCLYRGNRQAGTRALNWYCANPQDCLKRTSENILRDAERRANGLNRGRTSAMTLFTPAMCCADALHVISEGVTQDRLRDLLSRSSKLDGMRLARETIAELRGVLAGVRNYTYSPKFILGFEDLPSMTGAEVEMLANIIFPLVGAAALCPSPLCTASLVGYWYCIKELQAVEDLTTVNIEFVQTAMCLVKQLWHEMSDSMFTLKAHNLFDHCVLEEVELYGSPYVWSAAPFESIHRILQVPHNQYVSNSNDRILNRFVQMKKLAVLMEEAFLRNHSGRFESLLGAMKNEAKRFPLKVQLAAGYYVPDNSEVAINTLTEDHRIMFYQHHRGMSSVKLYSRVVVNGKVFCSNTYWQRMCDTDTSSFCIRATEDGVTQIYSYGKLVLISFHECIKWINVTDIIRPAVFVEMRSRMFALKI</sequence>